<dbReference type="SUPFAM" id="SSF54160">
    <property type="entry name" value="Chromo domain-like"/>
    <property type="match status" value="1"/>
</dbReference>
<dbReference type="PROSITE" id="PS50013">
    <property type="entry name" value="CHROMO_2"/>
    <property type="match status" value="1"/>
</dbReference>
<dbReference type="Pfam" id="PF01393">
    <property type="entry name" value="Chromo_shadow"/>
    <property type="match status" value="1"/>
</dbReference>
<dbReference type="CDD" id="cd00034">
    <property type="entry name" value="CSD"/>
    <property type="match status" value="1"/>
</dbReference>
<proteinExistence type="predicted"/>
<dbReference type="InterPro" id="IPR000953">
    <property type="entry name" value="Chromo/chromo_shadow_dom"/>
</dbReference>
<feature type="domain" description="Chromo" evidence="4">
    <location>
        <begin position="53"/>
        <end position="111"/>
    </location>
</feature>
<dbReference type="GO" id="GO:0005634">
    <property type="term" value="C:nucleus"/>
    <property type="evidence" value="ECO:0007669"/>
    <property type="project" value="UniProtKB-SubCell"/>
</dbReference>
<dbReference type="PANTHER" id="PTHR22812">
    <property type="entry name" value="CHROMOBOX PROTEIN"/>
    <property type="match status" value="1"/>
</dbReference>
<gene>
    <name evidence="5" type="ORF">DBV15_03942</name>
</gene>
<name>A0A4S2JAA2_9HYME</name>
<dbReference type="AlphaFoldDB" id="A0A4S2JAA2"/>
<evidence type="ECO:0000313" key="6">
    <source>
        <dbReference type="Proteomes" id="UP000310200"/>
    </source>
</evidence>
<dbReference type="InterPro" id="IPR051219">
    <property type="entry name" value="Heterochromatin_chromo-domain"/>
</dbReference>
<comment type="caution">
    <text evidence="5">The sequence shown here is derived from an EMBL/GenBank/DDBJ whole genome shotgun (WGS) entry which is preliminary data.</text>
</comment>
<dbReference type="EMBL" id="QBLH01003899">
    <property type="protein sequence ID" value="TGZ32292.1"/>
    <property type="molecule type" value="Genomic_DNA"/>
</dbReference>
<dbReference type="Gene3D" id="2.40.50.40">
    <property type="match status" value="1"/>
</dbReference>
<dbReference type="SMART" id="SM00300">
    <property type="entry name" value="ChSh"/>
    <property type="match status" value="1"/>
</dbReference>
<evidence type="ECO:0000256" key="2">
    <source>
        <dbReference type="ARBA" id="ARBA00022737"/>
    </source>
</evidence>
<sequence length="111" mass="12944">MATMSRLVAYRNLWRKLEIFVYRPPWTLDHLDEMNNRKRAMEDDDGRGFKRGLEADKILGSADDNGELMYLIQWKGTEAVDMVSAKEANAKCPQIVIQFYEDRITWSKAKA</sequence>
<dbReference type="GO" id="GO:0005694">
    <property type="term" value="C:chromosome"/>
    <property type="evidence" value="ECO:0007669"/>
    <property type="project" value="UniProtKB-ARBA"/>
</dbReference>
<evidence type="ECO:0000259" key="4">
    <source>
        <dbReference type="PROSITE" id="PS50013"/>
    </source>
</evidence>
<keyword evidence="6" id="KW-1185">Reference proteome</keyword>
<dbReference type="InterPro" id="IPR008251">
    <property type="entry name" value="Chromo_shadow_dom"/>
</dbReference>
<dbReference type="InterPro" id="IPR016197">
    <property type="entry name" value="Chromo-like_dom_sf"/>
</dbReference>
<protein>
    <recommendedName>
        <fullName evidence="4">Chromo domain-containing protein</fullName>
    </recommendedName>
</protein>
<keyword evidence="3" id="KW-0539">Nucleus</keyword>
<organism evidence="5 6">
    <name type="scientific">Temnothorax longispinosus</name>
    <dbReference type="NCBI Taxonomy" id="300112"/>
    <lineage>
        <taxon>Eukaryota</taxon>
        <taxon>Metazoa</taxon>
        <taxon>Ecdysozoa</taxon>
        <taxon>Arthropoda</taxon>
        <taxon>Hexapoda</taxon>
        <taxon>Insecta</taxon>
        <taxon>Pterygota</taxon>
        <taxon>Neoptera</taxon>
        <taxon>Endopterygota</taxon>
        <taxon>Hymenoptera</taxon>
        <taxon>Apocrita</taxon>
        <taxon>Aculeata</taxon>
        <taxon>Formicoidea</taxon>
        <taxon>Formicidae</taxon>
        <taxon>Myrmicinae</taxon>
        <taxon>Temnothorax</taxon>
    </lineage>
</organism>
<evidence type="ECO:0000313" key="5">
    <source>
        <dbReference type="EMBL" id="TGZ32292.1"/>
    </source>
</evidence>
<evidence type="ECO:0000256" key="3">
    <source>
        <dbReference type="ARBA" id="ARBA00023242"/>
    </source>
</evidence>
<dbReference type="STRING" id="300112.A0A4S2JAA2"/>
<evidence type="ECO:0000256" key="1">
    <source>
        <dbReference type="ARBA" id="ARBA00004123"/>
    </source>
</evidence>
<comment type="subcellular location">
    <subcellularLocation>
        <location evidence="1">Nucleus</location>
    </subcellularLocation>
</comment>
<dbReference type="FunFam" id="2.40.50.40:FF:000031">
    <property type="entry name" value="Heterochromatin protein 1"/>
    <property type="match status" value="1"/>
</dbReference>
<accession>A0A4S2JAA2</accession>
<keyword evidence="2" id="KW-0677">Repeat</keyword>
<dbReference type="Proteomes" id="UP000310200">
    <property type="component" value="Unassembled WGS sequence"/>
</dbReference>
<reference evidence="5 6" key="1">
    <citation type="journal article" date="2019" name="Philos. Trans. R. Soc. Lond., B, Biol. Sci.">
        <title>Ant behaviour and brain gene expression of defending hosts depend on the ecological success of the intruding social parasite.</title>
        <authorList>
            <person name="Kaur R."/>
            <person name="Stoldt M."/>
            <person name="Jongepier E."/>
            <person name="Feldmeyer B."/>
            <person name="Menzel F."/>
            <person name="Bornberg-Bauer E."/>
            <person name="Foitzik S."/>
        </authorList>
    </citation>
    <scope>NUCLEOTIDE SEQUENCE [LARGE SCALE GENOMIC DNA]</scope>
    <source>
        <tissue evidence="5">Whole body</tissue>
    </source>
</reference>